<dbReference type="RefSeq" id="WP_021695815.1">
    <property type="nucleotide sequence ID" value="NZ_BATB01000148.1"/>
</dbReference>
<evidence type="ECO:0000313" key="1">
    <source>
        <dbReference type="EMBL" id="GAD57718.1"/>
    </source>
</evidence>
<gene>
    <name evidence="1" type="ORF">MBELCI_3770</name>
</gene>
<name>U3ASL4_9RHOB</name>
<dbReference type="Proteomes" id="UP000016566">
    <property type="component" value="Unassembled WGS sequence"/>
</dbReference>
<evidence type="ECO:0000313" key="2">
    <source>
        <dbReference type="Proteomes" id="UP000016566"/>
    </source>
</evidence>
<organism evidence="1 2">
    <name type="scientific">Limimaricola cinnabarinus LL-001</name>
    <dbReference type="NCBI Taxonomy" id="1337093"/>
    <lineage>
        <taxon>Bacteria</taxon>
        <taxon>Pseudomonadati</taxon>
        <taxon>Pseudomonadota</taxon>
        <taxon>Alphaproteobacteria</taxon>
        <taxon>Rhodobacterales</taxon>
        <taxon>Paracoccaceae</taxon>
        <taxon>Limimaricola</taxon>
    </lineage>
</organism>
<dbReference type="AlphaFoldDB" id="U3ASL4"/>
<dbReference type="EMBL" id="BATB01000148">
    <property type="protein sequence ID" value="GAD57718.1"/>
    <property type="molecule type" value="Genomic_DNA"/>
</dbReference>
<proteinExistence type="predicted"/>
<comment type="caution">
    <text evidence="1">The sequence shown here is derived from an EMBL/GenBank/DDBJ whole genome shotgun (WGS) entry which is preliminary data.</text>
</comment>
<reference evidence="1" key="1">
    <citation type="journal article" date="2013" name="Genome Announc.">
        <title>Draft Genome Sequence of Loktanella cinnabarina LL-001T, Isolated from Deep-Sea Floor Sediment.</title>
        <authorList>
            <person name="Nishi S."/>
            <person name="Tsubouchi T."/>
            <person name="Takaki Y."/>
            <person name="Koyanagi R."/>
            <person name="Satoh N."/>
            <person name="Maruyama T."/>
            <person name="Hatada Y."/>
        </authorList>
    </citation>
    <scope>NUCLEOTIDE SEQUENCE [LARGE SCALE GENOMIC DNA]</scope>
    <source>
        <strain evidence="1">LL-001</strain>
    </source>
</reference>
<sequence>MGRGEAGASHALRDPREAEIAAVVEAAGGDAQALIAGLLRLPGLTPEALLGGAFEAQAARILRDMLARGMVAAIAGEAV</sequence>
<accession>U3ASL4</accession>
<protein>
    <submittedName>
        <fullName evidence="1">Uncharacterized protein</fullName>
    </submittedName>
</protein>
<keyword evidence="2" id="KW-1185">Reference proteome</keyword>